<dbReference type="InterPro" id="IPR029044">
    <property type="entry name" value="Nucleotide-diphossugar_trans"/>
</dbReference>
<sequence>MVTVSTQSLFLLAVASLVLLWGVLRYRRRFVKIDLYIAGTIALGIFLVGFFPTVYDVVGAALDIENRVVTMLLVGNLGFIAFCLYLLGTLRETRGKLGELTRQLSIDKMAAERTTYTDGGNQPTIHVVIPAYNEEKSIRTVVQSLPEVVLDHYVVPVVVSDGSADATASRARIEGAMVVEHPVNQGQGGALKTGFEIAAQADTDIVVTMDGDGQHPVEELERLVRPIVDGEADYVMGSRHKGVDKSGNGTVRRAGVRAFTVLVNTLTDADITDCTNGFRAIRGSDLERLTLTEERFSAPELIIEARKNGLRIREVPITVEERQAGTTKKPRLGYALGLTRTILTTWLR</sequence>
<dbReference type="CDD" id="cd04179">
    <property type="entry name" value="DPM_DPG-synthase_like"/>
    <property type="match status" value="1"/>
</dbReference>
<dbReference type="PANTHER" id="PTHR48090">
    <property type="entry name" value="UNDECAPRENYL-PHOSPHATE 4-DEOXY-4-FORMAMIDO-L-ARABINOSE TRANSFERASE-RELATED"/>
    <property type="match status" value="1"/>
</dbReference>
<dbReference type="AlphaFoldDB" id="A0ABD6A8H8"/>
<dbReference type="Proteomes" id="UP001596547">
    <property type="component" value="Unassembled WGS sequence"/>
</dbReference>
<dbReference type="InterPro" id="IPR050256">
    <property type="entry name" value="Glycosyltransferase_2"/>
</dbReference>
<dbReference type="RefSeq" id="WP_379794059.1">
    <property type="nucleotide sequence ID" value="NZ_JBHTBB010000001.1"/>
</dbReference>
<dbReference type="Pfam" id="PF00535">
    <property type="entry name" value="Glycos_transf_2"/>
    <property type="match status" value="1"/>
</dbReference>
<evidence type="ECO:0000313" key="3">
    <source>
        <dbReference type="EMBL" id="MFC7316523.1"/>
    </source>
</evidence>
<comment type="caution">
    <text evidence="3">The sequence shown here is derived from an EMBL/GenBank/DDBJ whole genome shotgun (WGS) entry which is preliminary data.</text>
</comment>
<keyword evidence="1" id="KW-0472">Membrane</keyword>
<feature type="transmembrane region" description="Helical" evidence="1">
    <location>
        <begin position="36"/>
        <end position="55"/>
    </location>
</feature>
<keyword evidence="1" id="KW-1133">Transmembrane helix</keyword>
<organism evidence="3 4">
    <name type="scientific">Halomarina halobia</name>
    <dbReference type="NCBI Taxonomy" id="3033386"/>
    <lineage>
        <taxon>Archaea</taxon>
        <taxon>Methanobacteriati</taxon>
        <taxon>Methanobacteriota</taxon>
        <taxon>Stenosarchaea group</taxon>
        <taxon>Halobacteria</taxon>
        <taxon>Halobacteriales</taxon>
        <taxon>Natronomonadaceae</taxon>
        <taxon>Halomarina</taxon>
    </lineage>
</organism>
<reference evidence="3 4" key="1">
    <citation type="journal article" date="2019" name="Int. J. Syst. Evol. Microbiol.">
        <title>The Global Catalogue of Microorganisms (GCM) 10K type strain sequencing project: providing services to taxonomists for standard genome sequencing and annotation.</title>
        <authorList>
            <consortium name="The Broad Institute Genomics Platform"/>
            <consortium name="The Broad Institute Genome Sequencing Center for Infectious Disease"/>
            <person name="Wu L."/>
            <person name="Ma J."/>
        </authorList>
    </citation>
    <scope>NUCLEOTIDE SEQUENCE [LARGE SCALE GENOMIC DNA]</scope>
    <source>
        <strain evidence="3 4">PSR21</strain>
    </source>
</reference>
<dbReference type="SUPFAM" id="SSF53448">
    <property type="entry name" value="Nucleotide-diphospho-sugar transferases"/>
    <property type="match status" value="1"/>
</dbReference>
<feature type="transmembrane region" description="Helical" evidence="1">
    <location>
        <begin position="6"/>
        <end position="24"/>
    </location>
</feature>
<dbReference type="PANTHER" id="PTHR48090:SF7">
    <property type="entry name" value="RFBJ PROTEIN"/>
    <property type="match status" value="1"/>
</dbReference>
<dbReference type="InterPro" id="IPR019277">
    <property type="entry name" value="DUF2304"/>
</dbReference>
<evidence type="ECO:0000313" key="4">
    <source>
        <dbReference type="Proteomes" id="UP001596547"/>
    </source>
</evidence>
<proteinExistence type="predicted"/>
<dbReference type="EMBL" id="JBHTBF010000002">
    <property type="protein sequence ID" value="MFC7316523.1"/>
    <property type="molecule type" value="Genomic_DNA"/>
</dbReference>
<evidence type="ECO:0000259" key="2">
    <source>
        <dbReference type="Pfam" id="PF00535"/>
    </source>
</evidence>
<gene>
    <name evidence="3" type="ORF">ACFQPE_06880</name>
</gene>
<feature type="domain" description="Glycosyltransferase 2-like" evidence="2">
    <location>
        <begin position="127"/>
        <end position="288"/>
    </location>
</feature>
<evidence type="ECO:0000256" key="1">
    <source>
        <dbReference type="SAM" id="Phobius"/>
    </source>
</evidence>
<protein>
    <submittedName>
        <fullName evidence="3">Glycosyltransferase family 2 protein</fullName>
    </submittedName>
</protein>
<dbReference type="Pfam" id="PF10066">
    <property type="entry name" value="DUF2304"/>
    <property type="match status" value="1"/>
</dbReference>
<keyword evidence="1" id="KW-0812">Transmembrane</keyword>
<name>A0ABD6A8H8_9EURY</name>
<dbReference type="InterPro" id="IPR001173">
    <property type="entry name" value="Glyco_trans_2-like"/>
</dbReference>
<feature type="transmembrane region" description="Helical" evidence="1">
    <location>
        <begin position="67"/>
        <end position="87"/>
    </location>
</feature>
<keyword evidence="4" id="KW-1185">Reference proteome</keyword>
<dbReference type="Gene3D" id="3.90.550.10">
    <property type="entry name" value="Spore Coat Polysaccharide Biosynthesis Protein SpsA, Chain A"/>
    <property type="match status" value="1"/>
</dbReference>
<accession>A0ABD6A8H8</accession>